<sequence>MTASEGAARRNVAPPPGCPLHNQAVPLYGDDVLNKDARLLWNELRDHWGPVAPVEVEPGVAVWLLLGYSENLHVLNNPALFSHDGRIWRELREGRVTPESGVYPMFAWRPNALQTDGTEHTRLRAAIVDGLREMPQGQLRHDINTLANHLVDAFIGDGEADLVAQYATKLPLLVVNYLFGLDEAHGEHLAVLMAQLWDSQGDAVEANRQLEQYLADLVALKHEQPGLDITSVMLRHPSNLTDEEVVQQLMLILAAAHDPTANLIANALLVLLTDRTLRYSLASGQVLVQETIDQVLWIDPPIQTLPARYATRDVQLGNVRINAGDALVLGFAPAHLDPALTGKDGGEVYTPFSANRAHLAWGAGPHRCPGQGMARLMTNAGIEVLARRLTGMRLSVPESELRWRPSPFSRGLVSLPVRFTPEQVSESTSSSGEATWPRQNPSSSTPTQQTSSDKQTSSESSAPSSRWNFLVRWLRGR</sequence>
<evidence type="ECO:0000256" key="3">
    <source>
        <dbReference type="SAM" id="MobiDB-lite"/>
    </source>
</evidence>
<keyword evidence="2" id="KW-0349">Heme</keyword>
<comment type="caution">
    <text evidence="4">The sequence shown here is derived from an EMBL/GenBank/DDBJ whole genome shotgun (WGS) entry which is preliminary data.</text>
</comment>
<keyword evidence="2" id="KW-0503">Monooxygenase</keyword>
<keyword evidence="5" id="KW-1185">Reference proteome</keyword>
<gene>
    <name evidence="4" type="ORF">LX83_000622</name>
</gene>
<protein>
    <submittedName>
        <fullName evidence="4">Cytochrome P450</fullName>
    </submittedName>
</protein>
<feature type="region of interest" description="Disordered" evidence="3">
    <location>
        <begin position="423"/>
        <end position="465"/>
    </location>
</feature>
<keyword evidence="2" id="KW-0560">Oxidoreductase</keyword>
<dbReference type="AlphaFoldDB" id="A0AAE3GAL9"/>
<accession>A0AAE3GAL9</accession>
<dbReference type="PANTHER" id="PTHR46696">
    <property type="entry name" value="P450, PUTATIVE (EUROFUNG)-RELATED"/>
    <property type="match status" value="1"/>
</dbReference>
<keyword evidence="2" id="KW-0408">Iron</keyword>
<dbReference type="InterPro" id="IPR017972">
    <property type="entry name" value="Cyt_P450_CS"/>
</dbReference>
<name>A0AAE3GAL9_9PSEU</name>
<dbReference type="Gene3D" id="1.10.630.10">
    <property type="entry name" value="Cytochrome P450"/>
    <property type="match status" value="1"/>
</dbReference>
<dbReference type="GO" id="GO:0005506">
    <property type="term" value="F:iron ion binding"/>
    <property type="evidence" value="ECO:0007669"/>
    <property type="project" value="InterPro"/>
</dbReference>
<dbReference type="CDD" id="cd20623">
    <property type="entry name" value="CYP_unk"/>
    <property type="match status" value="1"/>
</dbReference>
<dbReference type="InterPro" id="IPR002397">
    <property type="entry name" value="Cyt_P450_B"/>
</dbReference>
<dbReference type="SUPFAM" id="SSF48264">
    <property type="entry name" value="Cytochrome P450"/>
    <property type="match status" value="1"/>
</dbReference>
<evidence type="ECO:0000313" key="4">
    <source>
        <dbReference type="EMBL" id="MCP2163782.1"/>
    </source>
</evidence>
<dbReference type="RefSeq" id="WP_253766720.1">
    <property type="nucleotide sequence ID" value="NZ_JAMTCK010000001.1"/>
</dbReference>
<evidence type="ECO:0000313" key="5">
    <source>
        <dbReference type="Proteomes" id="UP001206128"/>
    </source>
</evidence>
<dbReference type="PROSITE" id="PS00086">
    <property type="entry name" value="CYTOCHROME_P450"/>
    <property type="match status" value="1"/>
</dbReference>
<feature type="compositionally biased region" description="Low complexity" evidence="3">
    <location>
        <begin position="442"/>
        <end position="461"/>
    </location>
</feature>
<proteinExistence type="inferred from homology"/>
<dbReference type="GO" id="GO:0004497">
    <property type="term" value="F:monooxygenase activity"/>
    <property type="evidence" value="ECO:0007669"/>
    <property type="project" value="UniProtKB-KW"/>
</dbReference>
<feature type="compositionally biased region" description="Polar residues" evidence="3">
    <location>
        <begin position="423"/>
        <end position="441"/>
    </location>
</feature>
<dbReference type="Pfam" id="PF00067">
    <property type="entry name" value="p450"/>
    <property type="match status" value="1"/>
</dbReference>
<dbReference type="InterPro" id="IPR036396">
    <property type="entry name" value="Cyt_P450_sf"/>
</dbReference>
<dbReference type="GO" id="GO:0016705">
    <property type="term" value="F:oxidoreductase activity, acting on paired donors, with incorporation or reduction of molecular oxygen"/>
    <property type="evidence" value="ECO:0007669"/>
    <property type="project" value="InterPro"/>
</dbReference>
<comment type="similarity">
    <text evidence="1 2">Belongs to the cytochrome P450 family.</text>
</comment>
<organism evidence="4 5">
    <name type="scientific">Goodfellowiella coeruleoviolacea</name>
    <dbReference type="NCBI Taxonomy" id="334858"/>
    <lineage>
        <taxon>Bacteria</taxon>
        <taxon>Bacillati</taxon>
        <taxon>Actinomycetota</taxon>
        <taxon>Actinomycetes</taxon>
        <taxon>Pseudonocardiales</taxon>
        <taxon>Pseudonocardiaceae</taxon>
        <taxon>Goodfellowiella</taxon>
    </lineage>
</organism>
<keyword evidence="2" id="KW-0479">Metal-binding</keyword>
<dbReference type="Proteomes" id="UP001206128">
    <property type="component" value="Unassembled WGS sequence"/>
</dbReference>
<dbReference type="PRINTS" id="PR00359">
    <property type="entry name" value="BP450"/>
</dbReference>
<dbReference type="PANTHER" id="PTHR46696:SF1">
    <property type="entry name" value="CYTOCHROME P450 YJIB-RELATED"/>
    <property type="match status" value="1"/>
</dbReference>
<dbReference type="GO" id="GO:0020037">
    <property type="term" value="F:heme binding"/>
    <property type="evidence" value="ECO:0007669"/>
    <property type="project" value="InterPro"/>
</dbReference>
<evidence type="ECO:0000256" key="2">
    <source>
        <dbReference type="RuleBase" id="RU000461"/>
    </source>
</evidence>
<dbReference type="EMBL" id="JAMTCK010000001">
    <property type="protein sequence ID" value="MCP2163782.1"/>
    <property type="molecule type" value="Genomic_DNA"/>
</dbReference>
<dbReference type="InterPro" id="IPR001128">
    <property type="entry name" value="Cyt_P450"/>
</dbReference>
<evidence type="ECO:0000256" key="1">
    <source>
        <dbReference type="ARBA" id="ARBA00010617"/>
    </source>
</evidence>
<reference evidence="4" key="1">
    <citation type="submission" date="2022-06" db="EMBL/GenBank/DDBJ databases">
        <title>Genomic Encyclopedia of Archaeal and Bacterial Type Strains, Phase II (KMG-II): from individual species to whole genera.</title>
        <authorList>
            <person name="Goeker M."/>
        </authorList>
    </citation>
    <scope>NUCLEOTIDE SEQUENCE</scope>
    <source>
        <strain evidence="4">DSM 43935</strain>
    </source>
</reference>